<keyword evidence="3" id="KW-0816">Tricarboxylic acid cycle</keyword>
<dbReference type="EMBL" id="HBHZ01009933">
    <property type="protein sequence ID" value="CAE0194530.1"/>
    <property type="molecule type" value="Transcribed_RNA"/>
</dbReference>
<evidence type="ECO:0000313" key="10">
    <source>
        <dbReference type="Proteomes" id="UP001472866"/>
    </source>
</evidence>
<proteinExistence type="inferred from homology"/>
<evidence type="ECO:0000313" key="9">
    <source>
        <dbReference type="EMBL" id="WZN66422.1"/>
    </source>
</evidence>
<dbReference type="PROSITE" id="PS00480">
    <property type="entry name" value="CITRATE_SYNTHASE"/>
    <property type="match status" value="1"/>
</dbReference>
<evidence type="ECO:0000313" key="8">
    <source>
        <dbReference type="EMBL" id="CAE0194530.1"/>
    </source>
</evidence>
<dbReference type="InterPro" id="IPR016142">
    <property type="entry name" value="Citrate_synth-like_lrg_a-sub"/>
</dbReference>
<comment type="pathway">
    <text evidence="1">Carbohydrate metabolism.</text>
</comment>
<evidence type="ECO:0000256" key="1">
    <source>
        <dbReference type="ARBA" id="ARBA00005007"/>
    </source>
</evidence>
<dbReference type="InterPro" id="IPR002020">
    <property type="entry name" value="Citrate_synthase"/>
</dbReference>
<dbReference type="SUPFAM" id="SSF48256">
    <property type="entry name" value="Citrate synthase"/>
    <property type="match status" value="1"/>
</dbReference>
<dbReference type="PRINTS" id="PR00143">
    <property type="entry name" value="CITRTSNTHASE"/>
</dbReference>
<dbReference type="GO" id="GO:0006635">
    <property type="term" value="P:fatty acid beta-oxidation"/>
    <property type="evidence" value="ECO:0007669"/>
    <property type="project" value="UniProtKB-ARBA"/>
</dbReference>
<dbReference type="EMBL" id="CP151515">
    <property type="protein sequence ID" value="WZN66422.1"/>
    <property type="molecule type" value="Genomic_DNA"/>
</dbReference>
<keyword evidence="10" id="KW-1185">Reference proteome</keyword>
<dbReference type="InterPro" id="IPR036969">
    <property type="entry name" value="Citrate_synthase_sf"/>
</dbReference>
<feature type="active site" evidence="6">
    <location>
        <position position="383"/>
    </location>
</feature>
<dbReference type="InterPro" id="IPR019810">
    <property type="entry name" value="Citrate_synthase_AS"/>
</dbReference>
<protein>
    <recommendedName>
        <fullName evidence="5 7">Citrate synthase</fullName>
        <ecNumber evidence="5">2.3.3.16</ecNumber>
    </recommendedName>
</protein>
<dbReference type="PANTHER" id="PTHR11739:SF4">
    <property type="entry name" value="CITRATE SYNTHASE, PEROXISOMAL"/>
    <property type="match status" value="1"/>
</dbReference>
<dbReference type="Proteomes" id="UP001472866">
    <property type="component" value="Chromosome 15"/>
</dbReference>
<dbReference type="FunFam" id="1.10.580.10:FF:000005">
    <property type="entry name" value="Citrate synthase"/>
    <property type="match status" value="1"/>
</dbReference>
<dbReference type="Gene3D" id="1.10.580.10">
    <property type="entry name" value="Citrate Synthase, domain 1"/>
    <property type="match status" value="1"/>
</dbReference>
<dbReference type="PIRSF" id="PIRSF001369">
    <property type="entry name" value="Citrate_synth"/>
    <property type="match status" value="1"/>
</dbReference>
<dbReference type="GO" id="GO:0005975">
    <property type="term" value="P:carbohydrate metabolic process"/>
    <property type="evidence" value="ECO:0007669"/>
    <property type="project" value="TreeGrafter"/>
</dbReference>
<reference evidence="8" key="1">
    <citation type="submission" date="2021-01" db="EMBL/GenBank/DDBJ databases">
        <authorList>
            <person name="Corre E."/>
            <person name="Pelletier E."/>
            <person name="Niang G."/>
            <person name="Scheremetjew M."/>
            <person name="Finn R."/>
            <person name="Kale V."/>
            <person name="Holt S."/>
            <person name="Cochrane G."/>
            <person name="Meng A."/>
            <person name="Brown T."/>
            <person name="Cohen L."/>
        </authorList>
    </citation>
    <scope>NUCLEOTIDE SEQUENCE</scope>
    <source>
        <strain evidence="8">RCC1871</strain>
    </source>
</reference>
<comment type="similarity">
    <text evidence="2 5 7">Belongs to the citrate synthase family.</text>
</comment>
<keyword evidence="4 5" id="KW-0808">Transferase</keyword>
<evidence type="ECO:0000256" key="4">
    <source>
        <dbReference type="ARBA" id="ARBA00022679"/>
    </source>
</evidence>
<dbReference type="Gene3D" id="1.10.230.10">
    <property type="entry name" value="Cytochrome P450-Terp, domain 2"/>
    <property type="match status" value="1"/>
</dbReference>
<gene>
    <name evidence="8" type="ORF">CROS1456_LOCUS7621</name>
    <name evidence="9" type="ORF">HKI87_15g79890</name>
</gene>
<dbReference type="AlphaFoldDB" id="A0A7S3FTY6"/>
<evidence type="ECO:0000256" key="6">
    <source>
        <dbReference type="PIRSR" id="PIRSR001369-1"/>
    </source>
</evidence>
<reference evidence="9 10" key="2">
    <citation type="submission" date="2024-03" db="EMBL/GenBank/DDBJ databases">
        <title>Complete genome sequence of the green alga Chloropicon roscoffensis RCC1871.</title>
        <authorList>
            <person name="Lemieux C."/>
            <person name="Pombert J.-F."/>
            <person name="Otis C."/>
            <person name="Turmel M."/>
        </authorList>
    </citation>
    <scope>NUCLEOTIDE SEQUENCE [LARGE SCALE GENOMIC DNA]</scope>
    <source>
        <strain evidence="9 10">RCC1871</strain>
    </source>
</reference>
<dbReference type="Pfam" id="PF00285">
    <property type="entry name" value="Citrate_synt"/>
    <property type="match status" value="1"/>
</dbReference>
<dbReference type="GO" id="GO:0005759">
    <property type="term" value="C:mitochondrial matrix"/>
    <property type="evidence" value="ECO:0007669"/>
    <property type="project" value="TreeGrafter"/>
</dbReference>
<evidence type="ECO:0000256" key="7">
    <source>
        <dbReference type="RuleBase" id="RU000441"/>
    </source>
</evidence>
<sequence>MGNKAEGVKMRQAASRRAGALARHLVIKDESTGKEHKIKVSEGNTFKASDLKPLGIRTYDPGYTNTAAVKSSISYIDGGKGILRYRGYPIEELAEGASYLDVAHLVLYGELPNQRQSDDWERLVMQNAVIPKGVEQAVASLPPNAHPMSALVVGLTSLGSFYPEANPAFQGSGVYKSNVVQDQQIARIIGNAPAIAAAAYHLRTGKKLPQPKQGLSYAENFLYMLDSNGDVNYRPHPKLSKALDVLFLLHAEHEMNCSTAACRHLASSGVDVFTAVGGAVGALYGPLHGGANEAVLRMLERIGSVQNIPGFLQSVKDKKEKLFGFGHRVYKNFDPRAKIIRKIVDEVFDITGKDPLIEVAEALMNAALNDDYFAKRKLYPNVDFFSGLIYRAMGFPPEFFTCLFAVPRLAGYLAHWRESLVDPDTKILRPQQDYQGVWLRHYVPVERRAANQQQLFGPIPLTNEEKRQQRGSFAG</sequence>
<evidence type="ECO:0000256" key="2">
    <source>
        <dbReference type="ARBA" id="ARBA00010566"/>
    </source>
</evidence>
<name>A0A7S3FTY6_9CHLO</name>
<evidence type="ECO:0000256" key="3">
    <source>
        <dbReference type="ARBA" id="ARBA00022532"/>
    </source>
</evidence>
<dbReference type="GO" id="GO:0006099">
    <property type="term" value="P:tricarboxylic acid cycle"/>
    <property type="evidence" value="ECO:0007669"/>
    <property type="project" value="UniProtKB-KW"/>
</dbReference>
<feature type="active site" evidence="6">
    <location>
        <position position="327"/>
    </location>
</feature>
<dbReference type="InterPro" id="IPR024176">
    <property type="entry name" value="Citrate_synthase_bac-typ"/>
</dbReference>
<dbReference type="GO" id="GO:0036440">
    <property type="term" value="F:citrate synthase activity"/>
    <property type="evidence" value="ECO:0007669"/>
    <property type="project" value="UniProtKB-EC"/>
</dbReference>
<dbReference type="InterPro" id="IPR016143">
    <property type="entry name" value="Citrate_synth-like_sm_a-sub"/>
</dbReference>
<dbReference type="EC" id="2.3.3.16" evidence="5"/>
<organism evidence="8">
    <name type="scientific">Chloropicon roscoffensis</name>
    <dbReference type="NCBI Taxonomy" id="1461544"/>
    <lineage>
        <taxon>Eukaryota</taxon>
        <taxon>Viridiplantae</taxon>
        <taxon>Chlorophyta</taxon>
        <taxon>Chloropicophyceae</taxon>
        <taxon>Chloropicales</taxon>
        <taxon>Chloropicaceae</taxon>
        <taxon>Chloropicon</taxon>
    </lineage>
</organism>
<comment type="catalytic activity">
    <reaction evidence="5">
        <text>oxaloacetate + acetyl-CoA + H2O = citrate + CoA + H(+)</text>
        <dbReference type="Rhea" id="RHEA:16845"/>
        <dbReference type="ChEBI" id="CHEBI:15377"/>
        <dbReference type="ChEBI" id="CHEBI:15378"/>
        <dbReference type="ChEBI" id="CHEBI:16452"/>
        <dbReference type="ChEBI" id="CHEBI:16947"/>
        <dbReference type="ChEBI" id="CHEBI:57287"/>
        <dbReference type="ChEBI" id="CHEBI:57288"/>
        <dbReference type="EC" id="2.3.3.16"/>
    </reaction>
</comment>
<dbReference type="FunFam" id="1.10.230.10:FF:000002">
    <property type="entry name" value="Citrate synthase"/>
    <property type="match status" value="1"/>
</dbReference>
<accession>A0A7S3FTY6</accession>
<dbReference type="PANTHER" id="PTHR11739">
    <property type="entry name" value="CITRATE SYNTHASE"/>
    <property type="match status" value="1"/>
</dbReference>
<evidence type="ECO:0000256" key="5">
    <source>
        <dbReference type="PIRNR" id="PIRNR001369"/>
    </source>
</evidence>